<dbReference type="InterPro" id="IPR025502">
    <property type="entry name" value="TldD"/>
</dbReference>
<evidence type="ECO:0000313" key="9">
    <source>
        <dbReference type="Proteomes" id="UP000245125"/>
    </source>
</evidence>
<evidence type="ECO:0000259" key="7">
    <source>
        <dbReference type="Pfam" id="PF19290"/>
    </source>
</evidence>
<dbReference type="Pfam" id="PF01523">
    <property type="entry name" value="PmbA_TldD_1st"/>
    <property type="match status" value="1"/>
</dbReference>
<dbReference type="InterPro" id="IPR002510">
    <property type="entry name" value="Metalloprtase-TldD/E_N"/>
</dbReference>
<feature type="domain" description="Metalloprotease TldD/E C-terminal" evidence="6">
    <location>
        <begin position="228"/>
        <end position="459"/>
    </location>
</feature>
<dbReference type="PANTHER" id="PTHR30624">
    <property type="entry name" value="UNCHARACTERIZED PROTEIN TLDD AND PMBA"/>
    <property type="match status" value="1"/>
</dbReference>
<dbReference type="FunFam" id="3.30.2290.10:FF:000003">
    <property type="entry name" value="Zinc-dependent protease, TldD/PmbA family"/>
    <property type="match status" value="1"/>
</dbReference>
<dbReference type="PIRSF" id="PIRSF004919">
    <property type="entry name" value="TldD"/>
    <property type="match status" value="1"/>
</dbReference>
<evidence type="ECO:0000256" key="3">
    <source>
        <dbReference type="ARBA" id="ARBA00022801"/>
    </source>
</evidence>
<dbReference type="InterPro" id="IPR051463">
    <property type="entry name" value="Peptidase_U62_metallo"/>
</dbReference>
<evidence type="ECO:0000259" key="5">
    <source>
        <dbReference type="Pfam" id="PF01523"/>
    </source>
</evidence>
<reference evidence="9" key="1">
    <citation type="submission" date="2018-03" db="EMBL/GenBank/DDBJ databases">
        <authorList>
            <person name="Zecchin S."/>
        </authorList>
    </citation>
    <scope>NUCLEOTIDE SEQUENCE [LARGE SCALE GENOMIC DNA]</scope>
</reference>
<name>A0A2U3QGR2_9BACT</name>
<dbReference type="Gene3D" id="3.30.2290.10">
    <property type="entry name" value="PmbA/TldD superfamily"/>
    <property type="match status" value="1"/>
</dbReference>
<dbReference type="GO" id="GO:0008237">
    <property type="term" value="F:metallopeptidase activity"/>
    <property type="evidence" value="ECO:0007669"/>
    <property type="project" value="UniProtKB-KW"/>
</dbReference>
<proteinExistence type="inferred from homology"/>
<protein>
    <submittedName>
        <fullName evidence="8">Putative Zinc protease TldD, modulator of DNA gyrase</fullName>
    </submittedName>
</protein>
<accession>A0A2U3QGR2</accession>
<gene>
    <name evidence="8" type="primary">tldD</name>
    <name evidence="8" type="ORF">NBG4_260025</name>
</gene>
<dbReference type="SUPFAM" id="SSF111283">
    <property type="entry name" value="Putative modulator of DNA gyrase, PmbA/TldD"/>
    <property type="match status" value="1"/>
</dbReference>
<keyword evidence="9" id="KW-1185">Reference proteome</keyword>
<dbReference type="AlphaFoldDB" id="A0A2U3QGR2"/>
<dbReference type="PANTHER" id="PTHR30624:SF4">
    <property type="entry name" value="METALLOPROTEASE TLDD"/>
    <property type="match status" value="1"/>
</dbReference>
<dbReference type="Pfam" id="PF19289">
    <property type="entry name" value="PmbA_TldD_3rd"/>
    <property type="match status" value="1"/>
</dbReference>
<dbReference type="EMBL" id="OUUY01000071">
    <property type="protein sequence ID" value="SPQ00530.1"/>
    <property type="molecule type" value="Genomic_DNA"/>
</dbReference>
<dbReference type="GO" id="GO:0006508">
    <property type="term" value="P:proteolysis"/>
    <property type="evidence" value="ECO:0007669"/>
    <property type="project" value="UniProtKB-KW"/>
</dbReference>
<comment type="similarity">
    <text evidence="1">Belongs to the peptidase U62 family.</text>
</comment>
<keyword evidence="3" id="KW-0378">Hydrolase</keyword>
<evidence type="ECO:0000259" key="6">
    <source>
        <dbReference type="Pfam" id="PF19289"/>
    </source>
</evidence>
<evidence type="ECO:0000256" key="2">
    <source>
        <dbReference type="ARBA" id="ARBA00022670"/>
    </source>
</evidence>
<evidence type="ECO:0000256" key="1">
    <source>
        <dbReference type="ARBA" id="ARBA00005836"/>
    </source>
</evidence>
<keyword evidence="4" id="KW-0482">Metalloprotease</keyword>
<dbReference type="InterPro" id="IPR045569">
    <property type="entry name" value="Metalloprtase-TldD/E_C"/>
</dbReference>
<organism evidence="8 9">
    <name type="scientific">Candidatus Sulfobium mesophilum</name>
    <dbReference type="NCBI Taxonomy" id="2016548"/>
    <lineage>
        <taxon>Bacteria</taxon>
        <taxon>Pseudomonadati</taxon>
        <taxon>Nitrospirota</taxon>
        <taxon>Nitrospiria</taxon>
        <taxon>Nitrospirales</taxon>
        <taxon>Nitrospiraceae</taxon>
        <taxon>Candidatus Sulfobium</taxon>
    </lineage>
</organism>
<dbReference type="GO" id="GO:0005829">
    <property type="term" value="C:cytosol"/>
    <property type="evidence" value="ECO:0007669"/>
    <property type="project" value="TreeGrafter"/>
</dbReference>
<keyword evidence="2 8" id="KW-0645">Protease</keyword>
<sequence>MTDNEFQMRLIRKTLSRGGEYADIFTEQREQTSLVLEDGKLEKVVTGTEKGAGVRLIYKGRTSYAFSNDLSEKALLEAASETSKAAEENSPDNRGINLEVRRPSVNLDVKLLPGDVALDRKIALTRKADETSRKFDQRIKQVTVIYRDFMQKVRIAASDGVLAEDDRVYTTAVVQVIAVQDGIIQSGTEQIGGFAGFEIFEDNDIEELSLRAARRAVMMLSAKKTRGGRMPVVISSRAGGTMIHEAIGHGLEADLAQQGLSVFSGKIGARVASPLITVIDDSTLPGKRGSFRFDDEGTPSQRTVLVENGILRGYLYDKLSSVKDHAISTGNGRRESYRHRPIPRMTNTFIAKGSMSPDDILSSLDNGILVEKMGGGQVNTVTGDFVFDVQEGYLIEKGKKGEPVKGATLTGNGPSVLESIDMVADDLGFSIGTCGKDAQGIPVSDAMPTVRIPEIVVGGAYD</sequence>
<dbReference type="InterPro" id="IPR035068">
    <property type="entry name" value="TldD/PmbA_N"/>
</dbReference>
<feature type="domain" description="Metalloprotease TldD/E N-terminal" evidence="5">
    <location>
        <begin position="22"/>
        <end position="86"/>
    </location>
</feature>
<dbReference type="Proteomes" id="UP000245125">
    <property type="component" value="Unassembled WGS sequence"/>
</dbReference>
<evidence type="ECO:0000313" key="8">
    <source>
        <dbReference type="EMBL" id="SPQ00530.1"/>
    </source>
</evidence>
<dbReference type="InterPro" id="IPR045570">
    <property type="entry name" value="Metalloprtase-TldD/E_cen_dom"/>
</dbReference>
<dbReference type="InterPro" id="IPR036059">
    <property type="entry name" value="TldD/PmbA_sf"/>
</dbReference>
<feature type="domain" description="Metalloprotease TldD/E central" evidence="7">
    <location>
        <begin position="113"/>
        <end position="220"/>
    </location>
</feature>
<evidence type="ECO:0000256" key="4">
    <source>
        <dbReference type="ARBA" id="ARBA00023049"/>
    </source>
</evidence>
<dbReference type="Pfam" id="PF19290">
    <property type="entry name" value="PmbA_TldD_2nd"/>
    <property type="match status" value="1"/>
</dbReference>